<feature type="region of interest" description="Disordered" evidence="3">
    <location>
        <begin position="553"/>
        <end position="607"/>
    </location>
</feature>
<dbReference type="PANTHER" id="PTHR23113:SF363">
    <property type="entry name" value="PROTEIN SON OF SEVENLESS"/>
    <property type="match status" value="1"/>
</dbReference>
<comment type="caution">
    <text evidence="6">The sequence shown here is derived from an EMBL/GenBank/DDBJ whole genome shotgun (WGS) entry which is preliminary data.</text>
</comment>
<feature type="compositionally biased region" description="Polar residues" evidence="3">
    <location>
        <begin position="1043"/>
        <end position="1064"/>
    </location>
</feature>
<dbReference type="OrthoDB" id="10254377at2759"/>
<dbReference type="Gene3D" id="1.10.840.10">
    <property type="entry name" value="Ras guanine-nucleotide exchange factors catalytic domain"/>
    <property type="match status" value="1"/>
</dbReference>
<keyword evidence="7" id="KW-1185">Reference proteome</keyword>
<dbReference type="CDD" id="cd06224">
    <property type="entry name" value="REM"/>
    <property type="match status" value="1"/>
</dbReference>
<dbReference type="Pfam" id="PF00617">
    <property type="entry name" value="RasGEF"/>
    <property type="match status" value="1"/>
</dbReference>
<feature type="region of interest" description="Disordered" evidence="3">
    <location>
        <begin position="894"/>
        <end position="925"/>
    </location>
</feature>
<dbReference type="Pfam" id="PF00618">
    <property type="entry name" value="RasGEF_N"/>
    <property type="match status" value="1"/>
</dbReference>
<feature type="region of interest" description="Disordered" evidence="3">
    <location>
        <begin position="1263"/>
        <end position="1284"/>
    </location>
</feature>
<dbReference type="Proteomes" id="UP000234275">
    <property type="component" value="Unassembled WGS sequence"/>
</dbReference>
<feature type="domain" description="N-terminal Ras-GEF" evidence="5">
    <location>
        <begin position="371"/>
        <end position="499"/>
    </location>
</feature>
<feature type="region of interest" description="Disordered" evidence="3">
    <location>
        <begin position="1130"/>
        <end position="1149"/>
    </location>
</feature>
<dbReference type="GO" id="GO:0005085">
    <property type="term" value="F:guanyl-nucleotide exchange factor activity"/>
    <property type="evidence" value="ECO:0007669"/>
    <property type="project" value="UniProtKB-KW"/>
</dbReference>
<sequence>MESSSTVSDFPRTPTQVQPGFERHSNANVPNPTEIQYATSHLRRAHTVAQGRNMGDKTSMGLRSAKERVATSFLRVKDSHELLRKRSSKRLDAFPPPRDTLAGAREPNHFTVGNVGQNGKIFLRPIRNPSRQESCPPPFVQTNQSGEEHLHPYAHRSHAENDSSRWSNSQLSELRPELIPEESCEDGESVNTESSRSGYPQSRPRPRQRAHSFSTISEQRSASRIGQHGEFRLFIDRSDDRPKSADGSLRPTLETPIPRYRLDTPRLNVGGTTPLQSSVYSQASMSDNFTASRFLRDNWDSSPMLDVYSDPARPSFAASMFSGAAAIELTQRSPTTGNPVFYDLKEPIEPTIFETLVAQMDDESVVRYVPGSRDISAATPARIVAQISSESFMDYELVSDFFLTFRSYLSTGSLLALLLARLQWAINRLQDDGRVIRIRTFAALRHWILNYFVDDFIPDYDLRASFCDTINTLYDNVKARDGGGMSDLKILIDLKRCWYGKCSAYWEFSDQHIAYQSPDHVIEPGGDNQPDHNNPDGNQLNMVRTKSSQIGEVHEGEQRRHLAHHDRSNSATTARSMPLSAESDPSVQPTSCSLRPKSPKRLSMPYAGTKAPHPVPLMPAHQLCPSLDAPASSPIISRRFPFHTHAHKRSGSFSDSVRDDRAVLPFLKIDSQGTFPTQAALHLGGLIRGELFPPAESYMTMMAPPSPPLPSPTGMPGLSQRSNSDMTPKPPPSSSGVKTIIGSIRRALNGRHGGHSVSSRHPGGHFGPSSRAKTSHLPNNVAFGSDAYRDRKATAAAKKPVRIDVLCDMSFRLYHNAASDSAQPRAGESFQIAAAPQGKNSQRGSDQLAASNLHTAALNRIRTKSQFTGGSESIVIVDDTGMGNPMMSGAIPGSSTGLEHSPRFLDAENSPITPRASSFRSVSQRSTVAGDEYSLPIYYDDRESKSVRRSSQFLRPPRLSAIRRSTSAERGSGSWKGTSPSLRLRKYASFQSGISKHFGIPGKGMDVDQQSQEQLERNAGPMLRRRPGGDLRQMRNDLGLPKRTSSGSYVYDTDSSSVAESTATRFRDNASRPQTSLVPPNPRLSLIQTHSSQNIRGSFEAAIRRFAQIPDDDDGGIESTLLKLEGKWDAPETPTAHSHGQPAHAPGSAREREMFYQNHQRHQSVMGDNLTYSQVRSRLAPRRPYSDSIAESEDSFSSIPLLERGLSDESMKKPAMNRTTSHPVVPPRLHMIDASNRDTSDVESSHPSIDIVKETDSIKCIPRGSTLPVSVPRPSRTRSTRRSGLSSEISVDLIESREATEQHRLSLDTRSLGRSSLGIPPHPLAHPPSPPMTIQHPRSIESCATPLNPVIYQAQPLTPDPSPRNRTAEQAHARTIAMQQASGDILSRSEKDRQRQEPEKAFTGPDHVPFVLSCESQILAQQLTLLEMAALSEVDWRDLVDMKWSSGSPATVSWVQFLLEDERRGIDLVVGRFNLMVKWVLSEIILTHDVHERARTIVKFIHTAAHARRICNYATMLQIAIALSSTDCSRLHSTWACVPPGDRRLLKDMELLIQPVRNFHDLRMEMETANAQEGCIPFVGLYVHDLTYNAQKPAQVAVRDGEPLINFERYRTTAKIVKSLLRLIDASTKYTFEPVQGIIERCLWIASLSEEEIQIRSKQLG</sequence>
<dbReference type="SMART" id="SM00147">
    <property type="entry name" value="RasGEF"/>
    <property type="match status" value="1"/>
</dbReference>
<evidence type="ECO:0000313" key="6">
    <source>
        <dbReference type="EMBL" id="PLB53141.1"/>
    </source>
</evidence>
<feature type="compositionally biased region" description="Basic and acidic residues" evidence="3">
    <location>
        <begin position="227"/>
        <end position="244"/>
    </location>
</feature>
<dbReference type="SUPFAM" id="SSF48366">
    <property type="entry name" value="Ras GEF"/>
    <property type="match status" value="1"/>
</dbReference>
<feature type="region of interest" description="Disordered" evidence="3">
    <location>
        <begin position="518"/>
        <end position="541"/>
    </location>
</feature>
<feature type="region of interest" description="Disordered" evidence="3">
    <location>
        <begin position="179"/>
        <end position="256"/>
    </location>
</feature>
<feature type="region of interest" description="Disordered" evidence="3">
    <location>
        <begin position="1021"/>
        <end position="1084"/>
    </location>
</feature>
<feature type="region of interest" description="Disordered" evidence="3">
    <location>
        <begin position="91"/>
        <end position="116"/>
    </location>
</feature>
<dbReference type="InterPro" id="IPR036964">
    <property type="entry name" value="RASGEF_cat_dom_sf"/>
</dbReference>
<gene>
    <name evidence="6" type="ORF">P170DRAFT_423914</name>
</gene>
<proteinExistence type="predicted"/>
<evidence type="ECO:0000256" key="1">
    <source>
        <dbReference type="ARBA" id="ARBA00022658"/>
    </source>
</evidence>
<feature type="region of interest" description="Disordered" evidence="3">
    <location>
        <begin position="1379"/>
        <end position="1403"/>
    </location>
</feature>
<feature type="compositionally biased region" description="Basic and acidic residues" evidence="3">
    <location>
        <begin position="553"/>
        <end position="568"/>
    </location>
</feature>
<feature type="compositionally biased region" description="Pro residues" evidence="3">
    <location>
        <begin position="704"/>
        <end position="713"/>
    </location>
</feature>
<dbReference type="Gene3D" id="1.20.870.10">
    <property type="entry name" value="Son of sevenless (SoS) protein Chain: S domain 1"/>
    <property type="match status" value="1"/>
</dbReference>
<dbReference type="InterPro" id="IPR001895">
    <property type="entry name" value="RASGEF_cat_dom"/>
</dbReference>
<feature type="domain" description="Ras-GEF" evidence="4">
    <location>
        <begin position="1415"/>
        <end position="1658"/>
    </location>
</feature>
<dbReference type="STRING" id="1392250.A0A2I2GJT6"/>
<name>A0A2I2GJT6_9EURO</name>
<feature type="compositionally biased region" description="Polar residues" evidence="3">
    <location>
        <begin position="189"/>
        <end position="200"/>
    </location>
</feature>
<feature type="compositionally biased region" description="Basic and acidic residues" evidence="3">
    <location>
        <begin position="1387"/>
        <end position="1400"/>
    </location>
</feature>
<evidence type="ECO:0000256" key="2">
    <source>
        <dbReference type="PROSITE-ProRule" id="PRU00168"/>
    </source>
</evidence>
<feature type="region of interest" description="Disordered" evidence="3">
    <location>
        <begin position="750"/>
        <end position="783"/>
    </location>
</feature>
<feature type="region of interest" description="Disordered" evidence="3">
    <location>
        <begin position="958"/>
        <end position="979"/>
    </location>
</feature>
<organism evidence="6 7">
    <name type="scientific">Aspergillus steynii IBT 23096</name>
    <dbReference type="NCBI Taxonomy" id="1392250"/>
    <lineage>
        <taxon>Eukaryota</taxon>
        <taxon>Fungi</taxon>
        <taxon>Dikarya</taxon>
        <taxon>Ascomycota</taxon>
        <taxon>Pezizomycotina</taxon>
        <taxon>Eurotiomycetes</taxon>
        <taxon>Eurotiomycetidae</taxon>
        <taxon>Eurotiales</taxon>
        <taxon>Aspergillaceae</taxon>
        <taxon>Aspergillus</taxon>
        <taxon>Aspergillus subgen. Circumdati</taxon>
    </lineage>
</organism>
<dbReference type="PANTHER" id="PTHR23113">
    <property type="entry name" value="GUANINE NUCLEOTIDE EXCHANGE FACTOR"/>
    <property type="match status" value="1"/>
</dbReference>
<dbReference type="PROSITE" id="PS50212">
    <property type="entry name" value="RASGEF_NTER"/>
    <property type="match status" value="1"/>
</dbReference>
<dbReference type="SMART" id="SM00229">
    <property type="entry name" value="RasGEFN"/>
    <property type="match status" value="1"/>
</dbReference>
<feature type="compositionally biased region" description="Polar residues" evidence="3">
    <location>
        <begin position="910"/>
        <end position="925"/>
    </location>
</feature>
<feature type="region of interest" description="Disordered" evidence="3">
    <location>
        <begin position="1"/>
        <end position="32"/>
    </location>
</feature>
<feature type="region of interest" description="Disordered" evidence="3">
    <location>
        <begin position="703"/>
        <end position="737"/>
    </location>
</feature>
<dbReference type="InterPro" id="IPR008937">
    <property type="entry name" value="Ras-like_GEF"/>
</dbReference>
<dbReference type="EMBL" id="MSFO01000002">
    <property type="protein sequence ID" value="PLB53141.1"/>
    <property type="molecule type" value="Genomic_DNA"/>
</dbReference>
<dbReference type="VEuPathDB" id="FungiDB:P170DRAFT_423914"/>
<feature type="compositionally biased region" description="Polar residues" evidence="3">
    <location>
        <begin position="1"/>
        <end position="18"/>
    </location>
</feature>
<keyword evidence="1 2" id="KW-0344">Guanine-nucleotide releasing factor</keyword>
<evidence type="ECO:0000259" key="5">
    <source>
        <dbReference type="PROSITE" id="PS50212"/>
    </source>
</evidence>
<reference evidence="6 7" key="1">
    <citation type="submission" date="2016-12" db="EMBL/GenBank/DDBJ databases">
        <title>The genomes of Aspergillus section Nigri reveals drivers in fungal speciation.</title>
        <authorList>
            <consortium name="DOE Joint Genome Institute"/>
            <person name="Vesth T.C."/>
            <person name="Nybo J."/>
            <person name="Theobald S."/>
            <person name="Brandl J."/>
            <person name="Frisvad J.C."/>
            <person name="Nielsen K.F."/>
            <person name="Lyhne E.K."/>
            <person name="Kogle M.E."/>
            <person name="Kuo A."/>
            <person name="Riley R."/>
            <person name="Clum A."/>
            <person name="Nolan M."/>
            <person name="Lipzen A."/>
            <person name="Salamov A."/>
            <person name="Henrissat B."/>
            <person name="Wiebenga A."/>
            <person name="De Vries R.P."/>
            <person name="Grigoriev I.V."/>
            <person name="Mortensen U.H."/>
            <person name="Andersen M.R."/>
            <person name="Baker S.E."/>
        </authorList>
    </citation>
    <scope>NUCLEOTIDE SEQUENCE [LARGE SCALE GENOMIC DNA]</scope>
    <source>
        <strain evidence="6 7">IBT 23096</strain>
    </source>
</reference>
<feature type="compositionally biased region" description="Polar residues" evidence="3">
    <location>
        <begin position="963"/>
        <end position="979"/>
    </location>
</feature>
<accession>A0A2I2GJT6</accession>
<feature type="compositionally biased region" description="Polar residues" evidence="3">
    <location>
        <begin position="211"/>
        <end position="224"/>
    </location>
</feature>
<evidence type="ECO:0000313" key="7">
    <source>
        <dbReference type="Proteomes" id="UP000234275"/>
    </source>
</evidence>
<evidence type="ECO:0000256" key="3">
    <source>
        <dbReference type="SAM" id="MobiDB-lite"/>
    </source>
</evidence>
<dbReference type="InterPro" id="IPR000651">
    <property type="entry name" value="Ras-like_Gua-exchang_fac_N"/>
</dbReference>
<protein>
    <submittedName>
        <fullName evidence="6">Ras1 guanine nucleotide exchange factor</fullName>
    </submittedName>
</protein>
<feature type="compositionally biased region" description="Polar residues" evidence="3">
    <location>
        <begin position="583"/>
        <end position="593"/>
    </location>
</feature>
<dbReference type="InterPro" id="IPR023578">
    <property type="entry name" value="Ras_GEF_dom_sf"/>
</dbReference>
<evidence type="ECO:0000259" key="4">
    <source>
        <dbReference type="PROSITE" id="PS50009"/>
    </source>
</evidence>
<dbReference type="PROSITE" id="PS50009">
    <property type="entry name" value="RASGEF_CAT"/>
    <property type="match status" value="1"/>
</dbReference>
<dbReference type="RefSeq" id="XP_024708443.1">
    <property type="nucleotide sequence ID" value="XM_024847536.1"/>
</dbReference>
<feature type="compositionally biased region" description="Acidic residues" evidence="3">
    <location>
        <begin position="179"/>
        <end position="188"/>
    </location>
</feature>
<dbReference type="GO" id="GO:0005886">
    <property type="term" value="C:plasma membrane"/>
    <property type="evidence" value="ECO:0007669"/>
    <property type="project" value="TreeGrafter"/>
</dbReference>
<dbReference type="GeneID" id="36555235"/>
<dbReference type="GO" id="GO:0007265">
    <property type="term" value="P:Ras protein signal transduction"/>
    <property type="evidence" value="ECO:0007669"/>
    <property type="project" value="TreeGrafter"/>
</dbReference>
<feature type="region of interest" description="Disordered" evidence="3">
    <location>
        <begin position="1178"/>
        <end position="1226"/>
    </location>
</feature>